<proteinExistence type="predicted"/>
<dbReference type="Proteomes" id="UP001430953">
    <property type="component" value="Unassembled WGS sequence"/>
</dbReference>
<protein>
    <submittedName>
        <fullName evidence="1">Uncharacterized protein</fullName>
    </submittedName>
</protein>
<evidence type="ECO:0000313" key="1">
    <source>
        <dbReference type="EMBL" id="KAL0132267.1"/>
    </source>
</evidence>
<dbReference type="EMBL" id="JADYXP020000001">
    <property type="protein sequence ID" value="KAL0132267.1"/>
    <property type="molecule type" value="Genomic_DNA"/>
</dbReference>
<name>A0AAW2GYR6_9HYME</name>
<accession>A0AAW2GYR6</accession>
<gene>
    <name evidence="1" type="ORF">PUN28_000213</name>
</gene>
<keyword evidence="2" id="KW-1185">Reference proteome</keyword>
<sequence>MKNEYLVANGFLCYSLRYRNQIIPNINSLQMDVEVTRIAIATTRCRPSHPPSPRASLSISQIIRETSARGSPMQISAMLSKIFPPLSSSRRPSAFCKRYAFPLCAYAARAVINIITVAVPVNEQRYAVIRLPSNNNARSVVTPRPVLYGPFFERPRGYRGTQRASFFYARGD</sequence>
<dbReference type="AlphaFoldDB" id="A0AAW2GYR6"/>
<organism evidence="1 2">
    <name type="scientific">Cardiocondyla obscurior</name>
    <dbReference type="NCBI Taxonomy" id="286306"/>
    <lineage>
        <taxon>Eukaryota</taxon>
        <taxon>Metazoa</taxon>
        <taxon>Ecdysozoa</taxon>
        <taxon>Arthropoda</taxon>
        <taxon>Hexapoda</taxon>
        <taxon>Insecta</taxon>
        <taxon>Pterygota</taxon>
        <taxon>Neoptera</taxon>
        <taxon>Endopterygota</taxon>
        <taxon>Hymenoptera</taxon>
        <taxon>Apocrita</taxon>
        <taxon>Aculeata</taxon>
        <taxon>Formicoidea</taxon>
        <taxon>Formicidae</taxon>
        <taxon>Myrmicinae</taxon>
        <taxon>Cardiocondyla</taxon>
    </lineage>
</organism>
<reference evidence="1 2" key="1">
    <citation type="submission" date="2023-03" db="EMBL/GenBank/DDBJ databases">
        <title>High recombination rates correlate with genetic variation in Cardiocondyla obscurior ants.</title>
        <authorList>
            <person name="Errbii M."/>
        </authorList>
    </citation>
    <scope>NUCLEOTIDE SEQUENCE [LARGE SCALE GENOMIC DNA]</scope>
    <source>
        <strain evidence="1">Alpha-2009</strain>
        <tissue evidence="1">Whole body</tissue>
    </source>
</reference>
<evidence type="ECO:0000313" key="2">
    <source>
        <dbReference type="Proteomes" id="UP001430953"/>
    </source>
</evidence>
<comment type="caution">
    <text evidence="1">The sequence shown here is derived from an EMBL/GenBank/DDBJ whole genome shotgun (WGS) entry which is preliminary data.</text>
</comment>